<keyword evidence="2" id="KW-1185">Reference proteome</keyword>
<dbReference type="Proteomes" id="UP000790709">
    <property type="component" value="Unassembled WGS sequence"/>
</dbReference>
<comment type="caution">
    <text evidence="1">The sequence shown here is derived from an EMBL/GenBank/DDBJ whole genome shotgun (WGS) entry which is preliminary data.</text>
</comment>
<evidence type="ECO:0000313" key="2">
    <source>
        <dbReference type="Proteomes" id="UP000790709"/>
    </source>
</evidence>
<organism evidence="1 2">
    <name type="scientific">Leucogyrophana mollusca</name>
    <dbReference type="NCBI Taxonomy" id="85980"/>
    <lineage>
        <taxon>Eukaryota</taxon>
        <taxon>Fungi</taxon>
        <taxon>Dikarya</taxon>
        <taxon>Basidiomycota</taxon>
        <taxon>Agaricomycotina</taxon>
        <taxon>Agaricomycetes</taxon>
        <taxon>Agaricomycetidae</taxon>
        <taxon>Boletales</taxon>
        <taxon>Boletales incertae sedis</taxon>
        <taxon>Leucogyrophana</taxon>
    </lineage>
</organism>
<proteinExistence type="predicted"/>
<accession>A0ACB8B3P0</accession>
<name>A0ACB8B3P0_9AGAM</name>
<evidence type="ECO:0000313" key="1">
    <source>
        <dbReference type="EMBL" id="KAH7919483.1"/>
    </source>
</evidence>
<protein>
    <submittedName>
        <fullName evidence="1">Uncharacterized protein</fullName>
    </submittedName>
</protein>
<gene>
    <name evidence="1" type="ORF">BV22DRAFT_1040845</name>
</gene>
<dbReference type="EMBL" id="MU266656">
    <property type="protein sequence ID" value="KAH7919483.1"/>
    <property type="molecule type" value="Genomic_DNA"/>
</dbReference>
<sequence>MYAPFCSDNLAQVRGRAHSVTSSILDVCAPAIAGVRDDDTLSHSATCRARTRRTPSRWQYPLRV</sequence>
<reference evidence="1" key="1">
    <citation type="journal article" date="2021" name="New Phytol.">
        <title>Evolutionary innovations through gain and loss of genes in the ectomycorrhizal Boletales.</title>
        <authorList>
            <person name="Wu G."/>
            <person name="Miyauchi S."/>
            <person name="Morin E."/>
            <person name="Kuo A."/>
            <person name="Drula E."/>
            <person name="Varga T."/>
            <person name="Kohler A."/>
            <person name="Feng B."/>
            <person name="Cao Y."/>
            <person name="Lipzen A."/>
            <person name="Daum C."/>
            <person name="Hundley H."/>
            <person name="Pangilinan J."/>
            <person name="Johnson J."/>
            <person name="Barry K."/>
            <person name="LaButti K."/>
            <person name="Ng V."/>
            <person name="Ahrendt S."/>
            <person name="Min B."/>
            <person name="Choi I.G."/>
            <person name="Park H."/>
            <person name="Plett J.M."/>
            <person name="Magnuson J."/>
            <person name="Spatafora J.W."/>
            <person name="Nagy L.G."/>
            <person name="Henrissat B."/>
            <person name="Grigoriev I.V."/>
            <person name="Yang Z.L."/>
            <person name="Xu J."/>
            <person name="Martin F.M."/>
        </authorList>
    </citation>
    <scope>NUCLEOTIDE SEQUENCE</scope>
    <source>
        <strain evidence="1">KUC20120723A-06</strain>
    </source>
</reference>